<dbReference type="InterPro" id="IPR028082">
    <property type="entry name" value="Peripla_BP_I"/>
</dbReference>
<dbReference type="GO" id="GO:0030246">
    <property type="term" value="F:carbohydrate binding"/>
    <property type="evidence" value="ECO:0007669"/>
    <property type="project" value="UniProtKB-ARBA"/>
</dbReference>
<comment type="similarity">
    <text evidence="2">Belongs to the bacterial solute-binding protein 2 family.</text>
</comment>
<gene>
    <name evidence="5" type="ORF">HNR50_000852</name>
</gene>
<dbReference type="Proteomes" id="UP000587760">
    <property type="component" value="Unassembled WGS sequence"/>
</dbReference>
<dbReference type="RefSeq" id="WP_343060089.1">
    <property type="nucleotide sequence ID" value="NZ_JACHGJ010000001.1"/>
</dbReference>
<accession>A0A841R8C8</accession>
<protein>
    <submittedName>
        <fullName evidence="5">Simple sugar transport system substrate-binding protein</fullName>
    </submittedName>
</protein>
<keyword evidence="3" id="KW-0732">Signal</keyword>
<evidence type="ECO:0000313" key="5">
    <source>
        <dbReference type="EMBL" id="MBB6479219.1"/>
    </source>
</evidence>
<feature type="domain" description="Periplasmic binding protein" evidence="4">
    <location>
        <begin position="32"/>
        <end position="292"/>
    </location>
</feature>
<organism evidence="5 6">
    <name type="scientific">Spirochaeta isovalerica</name>
    <dbReference type="NCBI Taxonomy" id="150"/>
    <lineage>
        <taxon>Bacteria</taxon>
        <taxon>Pseudomonadati</taxon>
        <taxon>Spirochaetota</taxon>
        <taxon>Spirochaetia</taxon>
        <taxon>Spirochaetales</taxon>
        <taxon>Spirochaetaceae</taxon>
        <taxon>Spirochaeta</taxon>
    </lineage>
</organism>
<dbReference type="PANTHER" id="PTHR46847:SF3">
    <property type="entry name" value="GALACTOFURANOSE-BINDING PROTEIN YTFQ"/>
    <property type="match status" value="1"/>
</dbReference>
<dbReference type="SUPFAM" id="SSF53822">
    <property type="entry name" value="Periplasmic binding protein-like I"/>
    <property type="match status" value="1"/>
</dbReference>
<dbReference type="GO" id="GO:0030313">
    <property type="term" value="C:cell envelope"/>
    <property type="evidence" value="ECO:0007669"/>
    <property type="project" value="UniProtKB-SubCell"/>
</dbReference>
<evidence type="ECO:0000313" key="6">
    <source>
        <dbReference type="Proteomes" id="UP000587760"/>
    </source>
</evidence>
<evidence type="ECO:0000259" key="4">
    <source>
        <dbReference type="Pfam" id="PF13407"/>
    </source>
</evidence>
<reference evidence="5 6" key="1">
    <citation type="submission" date="2020-08" db="EMBL/GenBank/DDBJ databases">
        <title>Genomic Encyclopedia of Type Strains, Phase IV (KMG-IV): sequencing the most valuable type-strain genomes for metagenomic binning, comparative biology and taxonomic classification.</title>
        <authorList>
            <person name="Goeker M."/>
        </authorList>
    </citation>
    <scope>NUCLEOTIDE SEQUENCE [LARGE SCALE GENOMIC DNA]</scope>
    <source>
        <strain evidence="5 6">DSM 2461</strain>
    </source>
</reference>
<dbReference type="EMBL" id="JACHGJ010000001">
    <property type="protein sequence ID" value="MBB6479219.1"/>
    <property type="molecule type" value="Genomic_DNA"/>
</dbReference>
<dbReference type="AlphaFoldDB" id="A0A841R8C8"/>
<dbReference type="Gene3D" id="3.40.50.2300">
    <property type="match status" value="2"/>
</dbReference>
<dbReference type="InterPro" id="IPR025997">
    <property type="entry name" value="SBP_2_dom"/>
</dbReference>
<keyword evidence="5" id="KW-0762">Sugar transport</keyword>
<evidence type="ECO:0000256" key="3">
    <source>
        <dbReference type="ARBA" id="ARBA00022729"/>
    </source>
</evidence>
<name>A0A841R8C8_9SPIO</name>
<evidence type="ECO:0000256" key="2">
    <source>
        <dbReference type="ARBA" id="ARBA00007639"/>
    </source>
</evidence>
<dbReference type="PANTHER" id="PTHR46847">
    <property type="entry name" value="D-ALLOSE-BINDING PERIPLASMIC PROTEIN-RELATED"/>
    <property type="match status" value="1"/>
</dbReference>
<keyword evidence="6" id="KW-1185">Reference proteome</keyword>
<sequence length="319" mass="35222">MLTLTLSLFTSCAPKKEPVPQQDMDDSIILGFSQIGAESAWRTFNSHSVKKAAEDAGIQLLFENAEQKQAKQIKAIRSFIVYQVDVIAFVPIVADGWDNVLTEAKDAGIPVLVTDRKINTSDETLYAGFIGTDSIREGREAALFLQKKFSSSERDKPVRIVEISGTDGASCVIGRAEGFRDIIDDNPDFEIIYSSSGDFLKSKGYEIMLGILDEIDNIDVLYSHNDGMTLGAIEAMKERGIRPGKDIVIVTIDAEQAAIDALRKGEVNCVIECNPRTGPVIMDLARKLAEGETIPRLMHVQEEVFTEWDDLDAIEPRGY</sequence>
<keyword evidence="5" id="KW-0813">Transport</keyword>
<dbReference type="CDD" id="cd06309">
    <property type="entry name" value="PBP1_galactofuranose_YtfQ-like"/>
    <property type="match status" value="1"/>
</dbReference>
<evidence type="ECO:0000256" key="1">
    <source>
        <dbReference type="ARBA" id="ARBA00004196"/>
    </source>
</evidence>
<dbReference type="Pfam" id="PF13407">
    <property type="entry name" value="Peripla_BP_4"/>
    <property type="match status" value="1"/>
</dbReference>
<comment type="subcellular location">
    <subcellularLocation>
        <location evidence="1">Cell envelope</location>
    </subcellularLocation>
</comment>
<proteinExistence type="inferred from homology"/>
<comment type="caution">
    <text evidence="5">The sequence shown here is derived from an EMBL/GenBank/DDBJ whole genome shotgun (WGS) entry which is preliminary data.</text>
</comment>